<dbReference type="InterPro" id="IPR005147">
    <property type="entry name" value="tRNA_synthase_B5-dom"/>
</dbReference>
<feature type="binding site" evidence="15">
    <location>
        <position position="474"/>
    </location>
    <ligand>
        <name>Mg(2+)</name>
        <dbReference type="ChEBI" id="CHEBI:18420"/>
        <note>shared with alpha subunit</note>
    </ligand>
</feature>
<comment type="subunit">
    <text evidence="3 15">Tetramer of two alpha and two beta subunits.</text>
</comment>
<dbReference type="InterPro" id="IPR020825">
    <property type="entry name" value="Phe-tRNA_synthase-like_B3/B4"/>
</dbReference>
<evidence type="ECO:0000256" key="9">
    <source>
        <dbReference type="ARBA" id="ARBA00022840"/>
    </source>
</evidence>
<dbReference type="PROSITE" id="PS51483">
    <property type="entry name" value="B5"/>
    <property type="match status" value="1"/>
</dbReference>
<evidence type="ECO:0000256" key="2">
    <source>
        <dbReference type="ARBA" id="ARBA00008653"/>
    </source>
</evidence>
<dbReference type="Gene3D" id="3.50.40.10">
    <property type="entry name" value="Phenylalanyl-trna Synthetase, Chain B, domain 3"/>
    <property type="match status" value="1"/>
</dbReference>
<dbReference type="HAMAP" id="MF_00283">
    <property type="entry name" value="Phe_tRNA_synth_beta1"/>
    <property type="match status" value="1"/>
</dbReference>
<evidence type="ECO:0000256" key="15">
    <source>
        <dbReference type="HAMAP-Rule" id="MF_00283"/>
    </source>
</evidence>
<dbReference type="CDD" id="cd00769">
    <property type="entry name" value="PheRS_beta_core"/>
    <property type="match status" value="1"/>
</dbReference>
<evidence type="ECO:0000256" key="1">
    <source>
        <dbReference type="ARBA" id="ARBA00004496"/>
    </source>
</evidence>
<comment type="similarity">
    <text evidence="2 15">Belongs to the phenylalanyl-tRNA synthetase beta subunit family. Type 1 subfamily.</text>
</comment>
<evidence type="ECO:0000256" key="10">
    <source>
        <dbReference type="ARBA" id="ARBA00022842"/>
    </source>
</evidence>
<dbReference type="NCBIfam" id="TIGR00472">
    <property type="entry name" value="pheT_bact"/>
    <property type="match status" value="1"/>
</dbReference>
<evidence type="ECO:0000256" key="11">
    <source>
        <dbReference type="ARBA" id="ARBA00022884"/>
    </source>
</evidence>
<feature type="binding site" evidence="15">
    <location>
        <position position="473"/>
    </location>
    <ligand>
        <name>Mg(2+)</name>
        <dbReference type="ChEBI" id="CHEBI:18420"/>
        <note>shared with alpha subunit</note>
    </ligand>
</feature>
<dbReference type="SMART" id="SM00896">
    <property type="entry name" value="FDX-ACB"/>
    <property type="match status" value="1"/>
</dbReference>
<dbReference type="SUPFAM" id="SSF56037">
    <property type="entry name" value="PheT/TilS domain"/>
    <property type="match status" value="1"/>
</dbReference>
<dbReference type="EC" id="6.1.1.20" evidence="15"/>
<dbReference type="InterPro" id="IPR041616">
    <property type="entry name" value="PheRS_beta_core"/>
</dbReference>
<comment type="caution">
    <text evidence="15">Lacks conserved residue(s) required for the propagation of feature annotation.</text>
</comment>
<feature type="domain" description="TRNA-binding" evidence="17">
    <location>
        <begin position="41"/>
        <end position="155"/>
    </location>
</feature>
<keyword evidence="9 15" id="KW-0067">ATP-binding</keyword>
<dbReference type="PANTHER" id="PTHR10947:SF0">
    <property type="entry name" value="PHENYLALANINE--TRNA LIGASE BETA SUBUNIT"/>
    <property type="match status" value="1"/>
</dbReference>
<reference evidence="21" key="1">
    <citation type="submission" date="2023-07" db="EMBL/GenBank/DDBJ databases">
        <title>30 novel species of actinomycetes from the DSMZ collection.</title>
        <authorList>
            <person name="Nouioui I."/>
        </authorList>
    </citation>
    <scope>NUCLEOTIDE SEQUENCE [LARGE SCALE GENOMIC DNA]</scope>
    <source>
        <strain evidence="21">DSM 46792</strain>
    </source>
</reference>
<dbReference type="SUPFAM" id="SSF50249">
    <property type="entry name" value="Nucleic acid-binding proteins"/>
    <property type="match status" value="1"/>
</dbReference>
<keyword evidence="4 15" id="KW-0963">Cytoplasm</keyword>
<dbReference type="InterPro" id="IPR004532">
    <property type="entry name" value="Phe-tRNA-ligase_IIc_bsu_bact"/>
</dbReference>
<keyword evidence="6 15" id="KW-0436">Ligase</keyword>
<feature type="domain" description="FDX-ACB" evidence="18">
    <location>
        <begin position="733"/>
        <end position="826"/>
    </location>
</feature>
<comment type="catalytic activity">
    <reaction evidence="14 15">
        <text>tRNA(Phe) + L-phenylalanine + ATP = L-phenylalanyl-tRNA(Phe) + AMP + diphosphate + H(+)</text>
        <dbReference type="Rhea" id="RHEA:19413"/>
        <dbReference type="Rhea" id="RHEA-COMP:9668"/>
        <dbReference type="Rhea" id="RHEA-COMP:9699"/>
        <dbReference type="ChEBI" id="CHEBI:15378"/>
        <dbReference type="ChEBI" id="CHEBI:30616"/>
        <dbReference type="ChEBI" id="CHEBI:33019"/>
        <dbReference type="ChEBI" id="CHEBI:58095"/>
        <dbReference type="ChEBI" id="CHEBI:78442"/>
        <dbReference type="ChEBI" id="CHEBI:78531"/>
        <dbReference type="ChEBI" id="CHEBI:456215"/>
        <dbReference type="EC" id="6.1.1.20"/>
    </reaction>
</comment>
<dbReference type="SUPFAM" id="SSF55681">
    <property type="entry name" value="Class II aaRS and biotin synthetases"/>
    <property type="match status" value="1"/>
</dbReference>
<dbReference type="InterPro" id="IPR012340">
    <property type="entry name" value="NA-bd_OB-fold"/>
</dbReference>
<evidence type="ECO:0000256" key="5">
    <source>
        <dbReference type="ARBA" id="ARBA00022555"/>
    </source>
</evidence>
<dbReference type="Pfam" id="PF03147">
    <property type="entry name" value="FDX-ACB"/>
    <property type="match status" value="1"/>
</dbReference>
<dbReference type="EMBL" id="JAVREI010000014">
    <property type="protein sequence ID" value="MDT0277626.1"/>
    <property type="molecule type" value="Genomic_DNA"/>
</dbReference>
<evidence type="ECO:0000256" key="16">
    <source>
        <dbReference type="PROSITE-ProRule" id="PRU00209"/>
    </source>
</evidence>
<dbReference type="RefSeq" id="WP_311346430.1">
    <property type="nucleotide sequence ID" value="NZ_JAVREI010000014.1"/>
</dbReference>
<dbReference type="Gene3D" id="3.30.930.10">
    <property type="entry name" value="Bira Bifunctional Protein, Domain 2"/>
    <property type="match status" value="1"/>
</dbReference>
<feature type="domain" description="B5" evidence="19">
    <location>
        <begin position="411"/>
        <end position="486"/>
    </location>
</feature>
<keyword evidence="21" id="KW-1185">Reference proteome</keyword>
<dbReference type="GO" id="GO:0004826">
    <property type="term" value="F:phenylalanine-tRNA ligase activity"/>
    <property type="evidence" value="ECO:0007669"/>
    <property type="project" value="UniProtKB-EC"/>
</dbReference>
<dbReference type="InterPro" id="IPR033714">
    <property type="entry name" value="tRNA_bind_bactPheRS"/>
</dbReference>
<dbReference type="PROSITE" id="PS50886">
    <property type="entry name" value="TRBD"/>
    <property type="match status" value="1"/>
</dbReference>
<dbReference type="Gene3D" id="3.30.56.10">
    <property type="match status" value="2"/>
</dbReference>
<protein>
    <recommendedName>
        <fullName evidence="15">Phenylalanine--tRNA ligase beta subunit</fullName>
        <ecNumber evidence="15">6.1.1.20</ecNumber>
    </recommendedName>
    <alternativeName>
        <fullName evidence="15">Phenylalanyl-tRNA synthetase beta subunit</fullName>
        <shortName evidence="15">PheRS</shortName>
    </alternativeName>
</protein>
<proteinExistence type="inferred from homology"/>
<dbReference type="SUPFAM" id="SSF46955">
    <property type="entry name" value="Putative DNA-binding domain"/>
    <property type="match status" value="1"/>
</dbReference>
<dbReference type="CDD" id="cd02796">
    <property type="entry name" value="tRNA_bind_bactPheRS"/>
    <property type="match status" value="1"/>
</dbReference>
<dbReference type="InterPro" id="IPR045060">
    <property type="entry name" value="Phe-tRNA-ligase_IIc_bsu"/>
</dbReference>
<sequence length="827" mass="86493">MRVPIGWLAEYVDVPAGTSVEDLDTAFVRLGLEVEEIHRPEQVTGPLVVGRVADIEELTGFKKPIRFCQVDVGEEAPRGIVCGARNFAVGDTVVVALPGAVLPGGFEIAARATYDRISDGMICSVRELGLGEDHAGILVLGGEGADVPPPGTPAGPVTGLDDVVIELAVTPDRGYCLAMRGIAREMGTGLGAPWRDPGAATPPAWSGAPAWQVTVAEPERCDRFSMLAMEGLDPTAPSPWWLRRRLAQAGIRSISLAVDVTNYVMLELGQPMHAFDRDAVSGPIAVRLAREGEQLTTLDGTARSLSADDLLITDDTGPIGLAAVMGGATTEIGSGGDRATTSILLEAAHWEPTGVARTARRHRLPSEAAKRFERGVDPEMTVVALARAADLLSEYGGATVVGGVVDLDTRRPRPQIALDAGRPARTAGVAYSPMQVIELLTAVGCSVDGDGTDLLVTPPSWRSDLTDPAGLVEEVVRLAGYDDIPSVLPTAPPGRGLTDVQRRRRAIGRALAETGYVEAPSYPFVGTPALDALGLPDDDERRQLVLVRNPLSEEEPALRTTLLPGLLATLARNLSRGQRDVALFEHGSVFPGGVRTPAPLPGVEARPDDATLAALLSAVPEQPWHVAVALAGNREPRGWWGAGRAATWADAVEAARRVAAASGVELTVRVGERAPWHPGRCAELLVGDVVVGHAGELHPRVCAALELPARTSVMELDVDALPAAGVAVGPHISAFPPVLQDLALVVRDDVPSAAVAAALREGAGELLESLRLFDVYTGAPVPAGSRSLAFALTLRAPDRTLTGEEAAAVRDAAVTAAAAATGAELRA</sequence>
<dbReference type="SUPFAM" id="SSF54991">
    <property type="entry name" value="Anticodon-binding domain of PheRS"/>
    <property type="match status" value="1"/>
</dbReference>
<dbReference type="InterPro" id="IPR045864">
    <property type="entry name" value="aa-tRNA-synth_II/BPL/LPL"/>
</dbReference>
<dbReference type="PROSITE" id="PS51447">
    <property type="entry name" value="FDX_ACB"/>
    <property type="match status" value="1"/>
</dbReference>
<feature type="binding site" evidence="15">
    <location>
        <position position="464"/>
    </location>
    <ligand>
        <name>Mg(2+)</name>
        <dbReference type="ChEBI" id="CHEBI:18420"/>
        <note>shared with alpha subunit</note>
    </ligand>
</feature>
<evidence type="ECO:0000259" key="18">
    <source>
        <dbReference type="PROSITE" id="PS51447"/>
    </source>
</evidence>
<name>A0ABU2KBQ9_9ACTN</name>
<evidence type="ECO:0000259" key="19">
    <source>
        <dbReference type="PROSITE" id="PS51483"/>
    </source>
</evidence>
<dbReference type="Pfam" id="PF17759">
    <property type="entry name" value="tRNA_synthFbeta"/>
    <property type="match status" value="1"/>
</dbReference>
<evidence type="ECO:0000256" key="7">
    <source>
        <dbReference type="ARBA" id="ARBA00022723"/>
    </source>
</evidence>
<evidence type="ECO:0000256" key="13">
    <source>
        <dbReference type="ARBA" id="ARBA00023146"/>
    </source>
</evidence>
<keyword evidence="12 15" id="KW-0648">Protein biosynthesis</keyword>
<gene>
    <name evidence="15 20" type="primary">pheT</name>
    <name evidence="20" type="ORF">RM425_17130</name>
</gene>
<dbReference type="SMART" id="SM00874">
    <property type="entry name" value="B5"/>
    <property type="match status" value="1"/>
</dbReference>
<dbReference type="InterPro" id="IPR009061">
    <property type="entry name" value="DNA-bd_dom_put_sf"/>
</dbReference>
<keyword evidence="8 15" id="KW-0547">Nucleotide-binding</keyword>
<keyword evidence="13 15" id="KW-0030">Aminoacyl-tRNA synthetase</keyword>
<keyword evidence="7 15" id="KW-0479">Metal-binding</keyword>
<evidence type="ECO:0000259" key="17">
    <source>
        <dbReference type="PROSITE" id="PS50886"/>
    </source>
</evidence>
<dbReference type="InterPro" id="IPR005121">
    <property type="entry name" value="Fdx_antiC-bd"/>
</dbReference>
<dbReference type="Pfam" id="PF01588">
    <property type="entry name" value="tRNA_bind"/>
    <property type="match status" value="1"/>
</dbReference>
<keyword evidence="10 15" id="KW-0460">Magnesium</keyword>
<evidence type="ECO:0000256" key="3">
    <source>
        <dbReference type="ARBA" id="ARBA00011209"/>
    </source>
</evidence>
<keyword evidence="11 16" id="KW-0694">RNA-binding</keyword>
<evidence type="ECO:0000256" key="12">
    <source>
        <dbReference type="ARBA" id="ARBA00022917"/>
    </source>
</evidence>
<evidence type="ECO:0000256" key="8">
    <source>
        <dbReference type="ARBA" id="ARBA00022741"/>
    </source>
</evidence>
<evidence type="ECO:0000256" key="4">
    <source>
        <dbReference type="ARBA" id="ARBA00022490"/>
    </source>
</evidence>
<dbReference type="SMART" id="SM00873">
    <property type="entry name" value="B3_4"/>
    <property type="match status" value="1"/>
</dbReference>
<dbReference type="InterPro" id="IPR005146">
    <property type="entry name" value="B3/B4_tRNA-bd"/>
</dbReference>
<comment type="cofactor">
    <cofactor evidence="15">
        <name>Mg(2+)</name>
        <dbReference type="ChEBI" id="CHEBI:18420"/>
    </cofactor>
    <text evidence="15">Binds 2 magnesium ions per tetramer.</text>
</comment>
<dbReference type="PANTHER" id="PTHR10947">
    <property type="entry name" value="PHENYLALANYL-TRNA SYNTHETASE BETA CHAIN AND LEUCINE-RICH REPEAT-CONTAINING PROTEIN 47"/>
    <property type="match status" value="1"/>
</dbReference>
<evidence type="ECO:0000313" key="20">
    <source>
        <dbReference type="EMBL" id="MDT0277626.1"/>
    </source>
</evidence>
<keyword evidence="5 16" id="KW-0820">tRNA-binding</keyword>
<dbReference type="InterPro" id="IPR002547">
    <property type="entry name" value="tRNA-bd_dom"/>
</dbReference>
<dbReference type="Gene3D" id="3.30.70.380">
    <property type="entry name" value="Ferrodoxin-fold anticodon-binding domain"/>
    <property type="match status" value="1"/>
</dbReference>
<evidence type="ECO:0000256" key="14">
    <source>
        <dbReference type="ARBA" id="ARBA00049255"/>
    </source>
</evidence>
<accession>A0ABU2KBQ9</accession>
<dbReference type="Pfam" id="PF03484">
    <property type="entry name" value="B5"/>
    <property type="match status" value="1"/>
</dbReference>
<dbReference type="Pfam" id="PF03483">
    <property type="entry name" value="B3_4"/>
    <property type="match status" value="1"/>
</dbReference>
<evidence type="ECO:0000313" key="21">
    <source>
        <dbReference type="Proteomes" id="UP001183222"/>
    </source>
</evidence>
<dbReference type="InterPro" id="IPR036690">
    <property type="entry name" value="Fdx_antiC-bd_sf"/>
</dbReference>
<comment type="subcellular location">
    <subcellularLocation>
        <location evidence="1 15">Cytoplasm</location>
    </subcellularLocation>
</comment>
<comment type="caution">
    <text evidence="20">The sequence shown here is derived from an EMBL/GenBank/DDBJ whole genome shotgun (WGS) entry which is preliminary data.</text>
</comment>
<dbReference type="Proteomes" id="UP001183222">
    <property type="component" value="Unassembled WGS sequence"/>
</dbReference>
<organism evidence="20 21">
    <name type="scientific">Blastococcus goldschmidtiae</name>
    <dbReference type="NCBI Taxonomy" id="3075546"/>
    <lineage>
        <taxon>Bacteria</taxon>
        <taxon>Bacillati</taxon>
        <taxon>Actinomycetota</taxon>
        <taxon>Actinomycetes</taxon>
        <taxon>Geodermatophilales</taxon>
        <taxon>Geodermatophilaceae</taxon>
        <taxon>Blastococcus</taxon>
    </lineage>
</organism>
<dbReference type="Gene3D" id="2.40.50.140">
    <property type="entry name" value="Nucleic acid-binding proteins"/>
    <property type="match status" value="1"/>
</dbReference>
<evidence type="ECO:0000256" key="6">
    <source>
        <dbReference type="ARBA" id="ARBA00022598"/>
    </source>
</evidence>